<dbReference type="Gene3D" id="3.40.50.300">
    <property type="entry name" value="P-loop containing nucleotide triphosphate hydrolases"/>
    <property type="match status" value="1"/>
</dbReference>
<dbReference type="InterPro" id="IPR056251">
    <property type="entry name" value="Arm_rpt_dom"/>
</dbReference>
<feature type="domain" description="Arm-like repeat" evidence="3">
    <location>
        <begin position="157"/>
        <end position="509"/>
    </location>
</feature>
<feature type="compositionally biased region" description="Polar residues" evidence="1">
    <location>
        <begin position="19"/>
        <end position="28"/>
    </location>
</feature>
<dbReference type="SUPFAM" id="SSF52540">
    <property type="entry name" value="P-loop containing nucleoside triphosphate hydrolases"/>
    <property type="match status" value="1"/>
</dbReference>
<feature type="region of interest" description="Disordered" evidence="1">
    <location>
        <begin position="17"/>
        <end position="52"/>
    </location>
</feature>
<accession>A0ABQ7KGX8</accession>
<evidence type="ECO:0000256" key="1">
    <source>
        <dbReference type="SAM" id="MobiDB-lite"/>
    </source>
</evidence>
<protein>
    <recommendedName>
        <fullName evidence="6">NACHT domain-containing protein</fullName>
    </recommendedName>
</protein>
<evidence type="ECO:0000313" key="5">
    <source>
        <dbReference type="Proteomes" id="UP001194696"/>
    </source>
</evidence>
<dbReference type="Pfam" id="PF05729">
    <property type="entry name" value="NACHT"/>
    <property type="match status" value="1"/>
</dbReference>
<reference evidence="4 5" key="1">
    <citation type="journal article" date="2020" name="Fungal Divers.">
        <title>Resolving the Mortierellaceae phylogeny through synthesis of multi-gene phylogenetics and phylogenomics.</title>
        <authorList>
            <person name="Vandepol N."/>
            <person name="Liber J."/>
            <person name="Desiro A."/>
            <person name="Na H."/>
            <person name="Kennedy M."/>
            <person name="Barry K."/>
            <person name="Grigoriev I.V."/>
            <person name="Miller A.N."/>
            <person name="O'Donnell K."/>
            <person name="Stajich J.E."/>
            <person name="Bonito G."/>
        </authorList>
    </citation>
    <scope>NUCLEOTIDE SEQUENCE [LARGE SCALE GENOMIC DNA]</scope>
    <source>
        <strain evidence="4 5">AD045</strain>
    </source>
</reference>
<name>A0ABQ7KGX8_9FUNG</name>
<comment type="caution">
    <text evidence="4">The sequence shown here is derived from an EMBL/GenBank/DDBJ whole genome shotgun (WGS) entry which is preliminary data.</text>
</comment>
<organism evidence="4 5">
    <name type="scientific">Linnemannia gamsii</name>
    <dbReference type="NCBI Taxonomy" id="64522"/>
    <lineage>
        <taxon>Eukaryota</taxon>
        <taxon>Fungi</taxon>
        <taxon>Fungi incertae sedis</taxon>
        <taxon>Mucoromycota</taxon>
        <taxon>Mortierellomycotina</taxon>
        <taxon>Mortierellomycetes</taxon>
        <taxon>Mortierellales</taxon>
        <taxon>Mortierellaceae</taxon>
        <taxon>Linnemannia</taxon>
    </lineage>
</organism>
<gene>
    <name evidence="4" type="ORF">BGZ96_006895</name>
</gene>
<dbReference type="InterPro" id="IPR007111">
    <property type="entry name" value="NACHT_NTPase"/>
</dbReference>
<dbReference type="SUPFAM" id="SSF48371">
    <property type="entry name" value="ARM repeat"/>
    <property type="match status" value="1"/>
</dbReference>
<proteinExistence type="predicted"/>
<evidence type="ECO:0000259" key="2">
    <source>
        <dbReference type="Pfam" id="PF05729"/>
    </source>
</evidence>
<evidence type="ECO:0008006" key="6">
    <source>
        <dbReference type="Google" id="ProtNLM"/>
    </source>
</evidence>
<dbReference type="Pfam" id="PF23948">
    <property type="entry name" value="ARM_5"/>
    <property type="match status" value="1"/>
</dbReference>
<dbReference type="InterPro" id="IPR016024">
    <property type="entry name" value="ARM-type_fold"/>
</dbReference>
<feature type="compositionally biased region" description="Low complexity" evidence="1">
    <location>
        <begin position="31"/>
        <end position="52"/>
    </location>
</feature>
<keyword evidence="5" id="KW-1185">Reference proteome</keyword>
<dbReference type="InterPro" id="IPR027417">
    <property type="entry name" value="P-loop_NTPase"/>
</dbReference>
<dbReference type="EMBL" id="JAAAIM010000034">
    <property type="protein sequence ID" value="KAG0297331.1"/>
    <property type="molecule type" value="Genomic_DNA"/>
</dbReference>
<feature type="domain" description="NACHT" evidence="2">
    <location>
        <begin position="613"/>
        <end position="770"/>
    </location>
</feature>
<evidence type="ECO:0000313" key="4">
    <source>
        <dbReference type="EMBL" id="KAG0297331.1"/>
    </source>
</evidence>
<dbReference type="Proteomes" id="UP001194696">
    <property type="component" value="Unassembled WGS sequence"/>
</dbReference>
<sequence>MHVDIFPSKSHLFHRPLQAETQGSSLIPSRSPKTVTKTTLSTPPSSSSMSTVNDLTGSAYHLSIVSSSENVDAKSPPSNEQAPALLAKTRLDVFLHNVNAPAVSISVPKFGVRIETTPQLALCIGLISKEGANVDRLEDPVLDMTSDTAAIHAWCKAMKQDSTERDRLFWLATRMADEFAKDVSKDSTEISEMVLIGPVLDREHYRSVLSCIITAFNQAVLLDVDLLQGLVQLVQSAPPGSLLSDDLVKILRILRIRLLDTHQQTSEHPYLLTLAISRVLDVMADHKVQDLDRVEEQEPLSGVLSGLKGSSDPFLLYQACYAFQALQYVPNDETVLQAVLRHTPGVVDGLVKITAVMKLDLGAVLEGLDNLQEVLGDTFSTVGTAYEGVCSLMESGRGVVDSLKEGYGSGKKRPWYAAIRAANVLAQAGQLQDLNRLICEAPCRHDPLFQWGICQLLGEIASDAMWDPTVRQQAVELIGALNRDDPEWGEDKSVNTWMLNIINQLGAVSDHAVGESARRLLKELRHEQALAIGLPYPLWNRLALPTSSPILTRVHKIPPLSYDLHRLQYLRLEQSQQKVYIPPMAKPSLKAKDDDLFCLMEKTLEFLASGRQVMLVLGDSGSGKSTFNHHLEHHLWTEYKQGDPIPLFIDLPAIDRPDQDLVAKQLKFHNFSDEQIQEIKLHRQLILICDGYDESQQLVNLHCTNSLNQSGQWNTKMIISCRTQFLGSDYHSRFVPQGGHYDRATHNLFQEAVIAPFSQAQIENFVQQYVPLEPRTWNTNDYMDRLITIPNLLDLVRNPFLLSLALEALPGVTEGKQDFSTIKITRVQLYDIFMNYWLDVNKRRLEGNSALSMDDCDMLDQLVTEGFTFLCLDYSTRLAIAIFELQDGNPVVKYTHLRDKNTWKAEFFGPEPEVRLLRESSPLARAGNLFRFVHRSMLEYFLSRAIYTR</sequence>
<evidence type="ECO:0000259" key="3">
    <source>
        <dbReference type="Pfam" id="PF23948"/>
    </source>
</evidence>